<dbReference type="GO" id="GO:0030313">
    <property type="term" value="C:cell envelope"/>
    <property type="evidence" value="ECO:0007669"/>
    <property type="project" value="UniProtKB-SubCell"/>
</dbReference>
<dbReference type="PANTHER" id="PTHR46847">
    <property type="entry name" value="D-ALLOSE-BINDING PERIPLASMIC PROTEIN-RELATED"/>
    <property type="match status" value="1"/>
</dbReference>
<dbReference type="Pfam" id="PF13407">
    <property type="entry name" value="Peripla_BP_4"/>
    <property type="match status" value="1"/>
</dbReference>
<comment type="subcellular location">
    <subcellularLocation>
        <location evidence="1">Cell envelope</location>
    </subcellularLocation>
</comment>
<evidence type="ECO:0000256" key="4">
    <source>
        <dbReference type="ARBA" id="ARBA00022729"/>
    </source>
</evidence>
<dbReference type="EMBL" id="FOWR01000014">
    <property type="protein sequence ID" value="SFP42732.1"/>
    <property type="molecule type" value="Genomic_DNA"/>
</dbReference>
<protein>
    <recommendedName>
        <fullName evidence="3">Autoinducer 2-binding periplasmic protein LuxP</fullName>
    </recommendedName>
</protein>
<comment type="similarity">
    <text evidence="2">Belongs to the bacterial solute-binding protein 2 family.</text>
</comment>
<dbReference type="Proteomes" id="UP000182692">
    <property type="component" value="Unassembled WGS sequence"/>
</dbReference>
<evidence type="ECO:0000313" key="8">
    <source>
        <dbReference type="Proteomes" id="UP000182692"/>
    </source>
</evidence>
<keyword evidence="4 5" id="KW-0732">Signal</keyword>
<evidence type="ECO:0000256" key="2">
    <source>
        <dbReference type="ARBA" id="ARBA00007639"/>
    </source>
</evidence>
<dbReference type="InterPro" id="IPR025997">
    <property type="entry name" value="SBP_2_dom"/>
</dbReference>
<evidence type="ECO:0000256" key="3">
    <source>
        <dbReference type="ARBA" id="ARBA00022181"/>
    </source>
</evidence>
<dbReference type="Gene3D" id="3.40.50.2300">
    <property type="match status" value="2"/>
</dbReference>
<name>A0A1I5Q950_9GAMM</name>
<dbReference type="RefSeq" id="WP_017011065.1">
    <property type="nucleotide sequence ID" value="NZ_FOWR01000014.1"/>
</dbReference>
<reference evidence="7 8" key="1">
    <citation type="submission" date="2016-10" db="EMBL/GenBank/DDBJ databases">
        <authorList>
            <person name="de Groot N.N."/>
        </authorList>
    </citation>
    <scope>NUCLEOTIDE SEQUENCE [LARGE SCALE GENOMIC DNA]</scope>
    <source>
        <strain evidence="7 8">DSM 15893</strain>
    </source>
</reference>
<dbReference type="STRING" id="1121869.SAMN03084138_02172"/>
<dbReference type="GeneID" id="35871222"/>
<evidence type="ECO:0000256" key="1">
    <source>
        <dbReference type="ARBA" id="ARBA00004196"/>
    </source>
</evidence>
<dbReference type="AlphaFoldDB" id="A0A1I5Q950"/>
<feature type="domain" description="Periplasmic binding protein" evidence="6">
    <location>
        <begin position="41"/>
        <end position="290"/>
    </location>
</feature>
<dbReference type="GO" id="GO:0055085">
    <property type="term" value="P:transmembrane transport"/>
    <property type="evidence" value="ECO:0007669"/>
    <property type="project" value="UniProtKB-ARBA"/>
</dbReference>
<dbReference type="OrthoDB" id="250606at2"/>
<dbReference type="SUPFAM" id="SSF53822">
    <property type="entry name" value="Periplasmic binding protein-like I"/>
    <property type="match status" value="1"/>
</dbReference>
<feature type="chain" id="PRO_5010354554" description="Autoinducer 2-binding periplasmic protein LuxP" evidence="5">
    <location>
        <begin position="25"/>
        <end position="319"/>
    </location>
</feature>
<evidence type="ECO:0000256" key="5">
    <source>
        <dbReference type="SAM" id="SignalP"/>
    </source>
</evidence>
<dbReference type="InterPro" id="IPR028082">
    <property type="entry name" value="Peripla_BP_I"/>
</dbReference>
<gene>
    <name evidence="7" type="ORF">SAMN03084138_02172</name>
</gene>
<dbReference type="PANTHER" id="PTHR46847:SF2">
    <property type="entry name" value="ABC TRANSPORTER SUGAR-BINDING PROTEIN"/>
    <property type="match status" value="1"/>
</dbReference>
<sequence>MKHFLNRFGVFIAFLLAFMSPAQATSESITTGFSFKEKVTVGISVFDLSNPFFVTMVRSIRDELTVIYGEPPHLLVRSSGHMFERQERQLAEFIAEGADMIFLVASDEHRLKPTIQRAISQNIPVIAVDAHAMGSSASITTDNVQAGEIACQRLAEHLDNQGDIVILNGPAVSSVIERVEGCKRALSGTEVNILSDELNATGSYEGGLETMAYALQAFERIDGVFAINDPSALGAEQALKQAGADAVLVSVDGSPKVREALQQKRQWWLATATQFPDRMSREAVRIGHQIRKNGVLSNTHKLIPTELIDNQNVHQFVRW</sequence>
<organism evidence="7 8">
    <name type="scientific">Enterovibrio norvegicus DSM 15893</name>
    <dbReference type="NCBI Taxonomy" id="1121869"/>
    <lineage>
        <taxon>Bacteria</taxon>
        <taxon>Pseudomonadati</taxon>
        <taxon>Pseudomonadota</taxon>
        <taxon>Gammaproteobacteria</taxon>
        <taxon>Vibrionales</taxon>
        <taxon>Vibrionaceae</taxon>
        <taxon>Enterovibrio</taxon>
    </lineage>
</organism>
<proteinExistence type="inferred from homology"/>
<feature type="signal peptide" evidence="5">
    <location>
        <begin position="1"/>
        <end position="24"/>
    </location>
</feature>
<accession>A0A1I5Q950</accession>
<evidence type="ECO:0000259" key="6">
    <source>
        <dbReference type="Pfam" id="PF13407"/>
    </source>
</evidence>
<evidence type="ECO:0000313" key="7">
    <source>
        <dbReference type="EMBL" id="SFP42732.1"/>
    </source>
</evidence>
<dbReference type="GO" id="GO:0030246">
    <property type="term" value="F:carbohydrate binding"/>
    <property type="evidence" value="ECO:0007669"/>
    <property type="project" value="UniProtKB-ARBA"/>
</dbReference>